<name>A0A4R3KKP7_9BACI</name>
<dbReference type="NCBIfam" id="TIGR00377">
    <property type="entry name" value="ant_ant_sig"/>
    <property type="match status" value="1"/>
</dbReference>
<evidence type="ECO:0000256" key="1">
    <source>
        <dbReference type="ARBA" id="ARBA00001976"/>
    </source>
</evidence>
<accession>A0A4R3KKP7</accession>
<dbReference type="PANTHER" id="PTHR33495:SF2">
    <property type="entry name" value="ANTI-SIGMA FACTOR ANTAGONIST TM_1081-RELATED"/>
    <property type="match status" value="1"/>
</dbReference>
<protein>
    <recommendedName>
        <fullName evidence="3 6">Anti-sigma F factor antagonist</fullName>
    </recommendedName>
    <alternativeName>
        <fullName evidence="6">Stage II sporulation protein</fullName>
    </alternativeName>
</protein>
<dbReference type="Pfam" id="PF01740">
    <property type="entry name" value="STAS"/>
    <property type="match status" value="1"/>
</dbReference>
<evidence type="ECO:0000256" key="2">
    <source>
        <dbReference type="ARBA" id="ARBA00009013"/>
    </source>
</evidence>
<dbReference type="EMBL" id="SMAB01000002">
    <property type="protein sequence ID" value="TCS84082.1"/>
    <property type="molecule type" value="Genomic_DNA"/>
</dbReference>
<comment type="caution">
    <text evidence="8">The sequence shown here is derived from an EMBL/GenBank/DDBJ whole genome shotgun (WGS) entry which is preliminary data.</text>
</comment>
<evidence type="ECO:0000313" key="8">
    <source>
        <dbReference type="EMBL" id="TCS84082.1"/>
    </source>
</evidence>
<dbReference type="CDD" id="cd07043">
    <property type="entry name" value="STAS_anti-anti-sigma_factors"/>
    <property type="match status" value="1"/>
</dbReference>
<evidence type="ECO:0000256" key="4">
    <source>
        <dbReference type="ARBA" id="ARBA00022553"/>
    </source>
</evidence>
<sequence length="116" mass="13207">MSVYIEIEMEKSTLIVRLQGELDHHTSEKIREKIEKELEKGIAKNLLLNLEKLTFMDSSGLGMILGRYKKIRQLNGKMSICCVRPSIYKIFELSGIFKILPAYDNESDALESLGVA</sequence>
<gene>
    <name evidence="8" type="ORF">EDD72_102123</name>
</gene>
<comment type="function">
    <text evidence="1">In the phosphorylated form it could act as an anti-anti-sigma factor that counteracts SpoIIAB and thus releases sigma f from inhibition.</text>
</comment>
<keyword evidence="5" id="KW-0749">Sporulation</keyword>
<dbReference type="SUPFAM" id="SSF52091">
    <property type="entry name" value="SpoIIaa-like"/>
    <property type="match status" value="1"/>
</dbReference>
<dbReference type="NCBIfam" id="TIGR02886">
    <property type="entry name" value="spore_II_AA"/>
    <property type="match status" value="1"/>
</dbReference>
<dbReference type="AlphaFoldDB" id="A0A4R3KKP7"/>
<dbReference type="Proteomes" id="UP000295788">
    <property type="component" value="Unassembled WGS sequence"/>
</dbReference>
<dbReference type="PANTHER" id="PTHR33495">
    <property type="entry name" value="ANTI-SIGMA FACTOR ANTAGONIST TM_1081-RELATED-RELATED"/>
    <property type="match status" value="1"/>
</dbReference>
<dbReference type="InterPro" id="IPR002645">
    <property type="entry name" value="STAS_dom"/>
</dbReference>
<organism evidence="8 9">
    <name type="scientific">Tepidibacillus fermentans</name>
    <dbReference type="NCBI Taxonomy" id="1281767"/>
    <lineage>
        <taxon>Bacteria</taxon>
        <taxon>Bacillati</taxon>
        <taxon>Bacillota</taxon>
        <taxon>Bacilli</taxon>
        <taxon>Bacillales</taxon>
        <taxon>Bacillaceae</taxon>
        <taxon>Tepidibacillus</taxon>
    </lineage>
</organism>
<proteinExistence type="inferred from homology"/>
<evidence type="ECO:0000259" key="7">
    <source>
        <dbReference type="PROSITE" id="PS50801"/>
    </source>
</evidence>
<keyword evidence="9" id="KW-1185">Reference proteome</keyword>
<feature type="domain" description="STAS" evidence="7">
    <location>
        <begin position="3"/>
        <end position="113"/>
    </location>
</feature>
<dbReference type="Gene3D" id="3.30.750.24">
    <property type="entry name" value="STAS domain"/>
    <property type="match status" value="1"/>
</dbReference>
<dbReference type="InterPro" id="IPR036513">
    <property type="entry name" value="STAS_dom_sf"/>
</dbReference>
<evidence type="ECO:0000256" key="5">
    <source>
        <dbReference type="ARBA" id="ARBA00022969"/>
    </source>
</evidence>
<dbReference type="OrthoDB" id="9796601at2"/>
<evidence type="ECO:0000313" key="9">
    <source>
        <dbReference type="Proteomes" id="UP000295788"/>
    </source>
</evidence>
<evidence type="ECO:0000256" key="6">
    <source>
        <dbReference type="RuleBase" id="RU003749"/>
    </source>
</evidence>
<dbReference type="PROSITE" id="PS50801">
    <property type="entry name" value="STAS"/>
    <property type="match status" value="1"/>
</dbReference>
<comment type="similarity">
    <text evidence="2 6">Belongs to the anti-sigma-factor antagonist family.</text>
</comment>
<keyword evidence="4" id="KW-0597">Phosphoprotein</keyword>
<dbReference type="InterPro" id="IPR014237">
    <property type="entry name" value="Anti-sigma_F_ant"/>
</dbReference>
<dbReference type="RefSeq" id="WP_132766946.1">
    <property type="nucleotide sequence ID" value="NZ_SMAB01000002.1"/>
</dbReference>
<dbReference type="GO" id="GO:0045152">
    <property type="term" value="F:antisigma factor binding"/>
    <property type="evidence" value="ECO:0007669"/>
    <property type="project" value="InterPro"/>
</dbReference>
<evidence type="ECO:0000256" key="3">
    <source>
        <dbReference type="ARBA" id="ARBA00020784"/>
    </source>
</evidence>
<dbReference type="GO" id="GO:0030435">
    <property type="term" value="P:sporulation resulting in formation of a cellular spore"/>
    <property type="evidence" value="ECO:0007669"/>
    <property type="project" value="UniProtKB-KW"/>
</dbReference>
<dbReference type="GO" id="GO:0043856">
    <property type="term" value="F:anti-sigma factor antagonist activity"/>
    <property type="evidence" value="ECO:0007669"/>
    <property type="project" value="InterPro"/>
</dbReference>
<reference evidence="8 9" key="1">
    <citation type="submission" date="2019-03" db="EMBL/GenBank/DDBJ databases">
        <title>Genomic Encyclopedia of Type Strains, Phase IV (KMG-IV): sequencing the most valuable type-strain genomes for metagenomic binning, comparative biology and taxonomic classification.</title>
        <authorList>
            <person name="Goeker M."/>
        </authorList>
    </citation>
    <scope>NUCLEOTIDE SEQUENCE [LARGE SCALE GENOMIC DNA]</scope>
    <source>
        <strain evidence="8 9">DSM 23802</strain>
    </source>
</reference>
<dbReference type="InterPro" id="IPR003658">
    <property type="entry name" value="Anti-sigma_ant"/>
</dbReference>